<dbReference type="InterPro" id="IPR034984">
    <property type="entry name" value="Imelysin-like_IPPA"/>
</dbReference>
<dbReference type="InterPro" id="IPR038352">
    <property type="entry name" value="Imelysin_sf"/>
</dbReference>
<evidence type="ECO:0000313" key="6">
    <source>
        <dbReference type="Proteomes" id="UP000284547"/>
    </source>
</evidence>
<dbReference type="Proteomes" id="UP000284547">
    <property type="component" value="Unassembled WGS sequence"/>
</dbReference>
<name>A0A411YY21_9RHOB</name>
<dbReference type="OrthoDB" id="5729110at2"/>
<dbReference type="GO" id="GO:0030313">
    <property type="term" value="C:cell envelope"/>
    <property type="evidence" value="ECO:0007669"/>
    <property type="project" value="UniProtKB-SubCell"/>
</dbReference>
<evidence type="ECO:0000256" key="3">
    <source>
        <dbReference type="SAM" id="SignalP"/>
    </source>
</evidence>
<dbReference type="AlphaFoldDB" id="A0A411YY21"/>
<dbReference type="CDD" id="cd14659">
    <property type="entry name" value="Imelysin-like_IPPA"/>
    <property type="match status" value="1"/>
</dbReference>
<reference evidence="5 6" key="1">
    <citation type="submission" date="2018-08" db="EMBL/GenBank/DDBJ databases">
        <title>Flavobacterium tibetense sp. nov., isolated from a wetland YonghuCo on Tibetan Plateau.</title>
        <authorList>
            <person name="Phurbu D."/>
            <person name="Lu H."/>
            <person name="Xing P."/>
        </authorList>
    </citation>
    <scope>NUCLEOTIDE SEQUENCE [LARGE SCALE GENOMIC DNA]</scope>
    <source>
        <strain evidence="5 6">DJC</strain>
    </source>
</reference>
<gene>
    <name evidence="5" type="ORF">D1012_18410</name>
</gene>
<accession>A0A411YY21</accession>
<evidence type="ECO:0000256" key="2">
    <source>
        <dbReference type="ARBA" id="ARBA00022729"/>
    </source>
</evidence>
<comment type="caution">
    <text evidence="5">The sequence shown here is derived from an EMBL/GenBank/DDBJ whole genome shotgun (WGS) entry which is preliminary data.</text>
</comment>
<evidence type="ECO:0000256" key="1">
    <source>
        <dbReference type="ARBA" id="ARBA00004196"/>
    </source>
</evidence>
<sequence>MVKHLAFVFALLAAPVHADVADVVADHILPGYAAFAQATADLDRQAAASCTADTLRPAFQTAFDAWMAVQHLHLGPVEEAGRGLAIAFWPDPKGLGRKAQLGLMQGDPAKLTPEAFADQSVAARGLTGLERLLYPTTPWPADPCPLIRATTADLARLADEVQGGWTSGFADQLLTAGAQGNTRYLSKAEARQALFTVLVTGLAQLHDQRLGRPMGTFDRPTPERAEARASGRSLRNVLLSLQALRALATSLTEPAPQTQAALGHAIALAQNLDDPVFAGIATPTGRLKVEVLQQAVEQARQAALAEIGPALGVGIGFNALDGD</sequence>
<organism evidence="5 6">
    <name type="scientific">Pseudotabrizicola alkalilacus</name>
    <dbReference type="NCBI Taxonomy" id="2305252"/>
    <lineage>
        <taxon>Bacteria</taxon>
        <taxon>Pseudomonadati</taxon>
        <taxon>Pseudomonadota</taxon>
        <taxon>Alphaproteobacteria</taxon>
        <taxon>Rhodobacterales</taxon>
        <taxon>Paracoccaceae</taxon>
        <taxon>Pseudotabrizicola</taxon>
    </lineage>
</organism>
<feature type="chain" id="PRO_5018991234" evidence="3">
    <location>
        <begin position="19"/>
        <end position="323"/>
    </location>
</feature>
<dbReference type="Gene3D" id="1.20.1420.20">
    <property type="entry name" value="M75 peptidase, HXXE motif"/>
    <property type="match status" value="1"/>
</dbReference>
<dbReference type="Pfam" id="PF09375">
    <property type="entry name" value="Peptidase_M75"/>
    <property type="match status" value="1"/>
</dbReference>
<dbReference type="InterPro" id="IPR018976">
    <property type="entry name" value="Imelysin-like"/>
</dbReference>
<evidence type="ECO:0000259" key="4">
    <source>
        <dbReference type="Pfam" id="PF09375"/>
    </source>
</evidence>
<proteinExistence type="predicted"/>
<keyword evidence="6" id="KW-1185">Reference proteome</keyword>
<feature type="domain" description="Imelysin-like" evidence="4">
    <location>
        <begin position="28"/>
        <end position="300"/>
    </location>
</feature>
<dbReference type="EMBL" id="QWEY01000012">
    <property type="protein sequence ID" value="RGP35761.1"/>
    <property type="molecule type" value="Genomic_DNA"/>
</dbReference>
<dbReference type="RefSeq" id="WP_118155588.1">
    <property type="nucleotide sequence ID" value="NZ_QWEY01000012.1"/>
</dbReference>
<feature type="signal peptide" evidence="3">
    <location>
        <begin position="1"/>
        <end position="18"/>
    </location>
</feature>
<evidence type="ECO:0000313" key="5">
    <source>
        <dbReference type="EMBL" id="RGP35761.1"/>
    </source>
</evidence>
<protein>
    <submittedName>
        <fullName evidence="5">Signal peptidase</fullName>
    </submittedName>
</protein>
<comment type="subcellular location">
    <subcellularLocation>
        <location evidence="1">Cell envelope</location>
    </subcellularLocation>
</comment>
<keyword evidence="2 3" id="KW-0732">Signal</keyword>